<evidence type="ECO:0000313" key="2">
    <source>
        <dbReference type="Proteomes" id="UP000594638"/>
    </source>
</evidence>
<keyword evidence="2" id="KW-1185">Reference proteome</keyword>
<sequence length="75" mass="8990">MAEGTRQAHMSDAIPMLKEETVHLRIEEEENIELREEWNLAIIHPETKLEEEQGNCWVDRDELKWRFPDLEGKVF</sequence>
<evidence type="ECO:0000313" key="1">
    <source>
        <dbReference type="EMBL" id="CAA3032241.1"/>
    </source>
</evidence>
<reference evidence="1 2" key="1">
    <citation type="submission" date="2019-12" db="EMBL/GenBank/DDBJ databases">
        <authorList>
            <person name="Alioto T."/>
            <person name="Alioto T."/>
            <person name="Gomez Garrido J."/>
        </authorList>
    </citation>
    <scope>NUCLEOTIDE SEQUENCE [LARGE SCALE GENOMIC DNA]</scope>
</reference>
<dbReference type="Gramene" id="OE9A096998T1">
    <property type="protein sequence ID" value="OE9A096998C1"/>
    <property type="gene ID" value="OE9A096998"/>
</dbReference>
<organism evidence="1 2">
    <name type="scientific">Olea europaea subsp. europaea</name>
    <dbReference type="NCBI Taxonomy" id="158383"/>
    <lineage>
        <taxon>Eukaryota</taxon>
        <taxon>Viridiplantae</taxon>
        <taxon>Streptophyta</taxon>
        <taxon>Embryophyta</taxon>
        <taxon>Tracheophyta</taxon>
        <taxon>Spermatophyta</taxon>
        <taxon>Magnoliopsida</taxon>
        <taxon>eudicotyledons</taxon>
        <taxon>Gunneridae</taxon>
        <taxon>Pentapetalae</taxon>
        <taxon>asterids</taxon>
        <taxon>lamiids</taxon>
        <taxon>Lamiales</taxon>
        <taxon>Oleaceae</taxon>
        <taxon>Oleeae</taxon>
        <taxon>Olea</taxon>
    </lineage>
</organism>
<dbReference type="AlphaFoldDB" id="A0A8S0VNZ1"/>
<comment type="caution">
    <text evidence="1">The sequence shown here is derived from an EMBL/GenBank/DDBJ whole genome shotgun (WGS) entry which is preliminary data.</text>
</comment>
<proteinExistence type="predicted"/>
<gene>
    <name evidence="1" type="ORF">OLEA9_A096998</name>
</gene>
<name>A0A8S0VNZ1_OLEEU</name>
<dbReference type="EMBL" id="CACTIH010009546">
    <property type="protein sequence ID" value="CAA3032241.1"/>
    <property type="molecule type" value="Genomic_DNA"/>
</dbReference>
<accession>A0A8S0VNZ1</accession>
<dbReference type="Proteomes" id="UP000594638">
    <property type="component" value="Unassembled WGS sequence"/>
</dbReference>
<protein>
    <submittedName>
        <fullName evidence="1">Uncharacterized protein</fullName>
    </submittedName>
</protein>